<reference evidence="1" key="2">
    <citation type="journal article" date="2024" name="Environ. Microbiol.">
        <title>Genome analysis and description of Tunturibacter gen. nov. expands the diversity of Terriglobia in tundra soils.</title>
        <authorList>
            <person name="Messyasz A."/>
            <person name="Mannisto M.K."/>
            <person name="Kerkhof L.J."/>
            <person name="Haggblom M.M."/>
        </authorList>
    </citation>
    <scope>NUCLEOTIDE SEQUENCE</scope>
    <source>
        <strain evidence="1">X5P6</strain>
    </source>
</reference>
<accession>A0AAU7ZP08</accession>
<dbReference type="EMBL" id="CP132942">
    <property type="protein sequence ID" value="XCB32657.1"/>
    <property type="molecule type" value="Genomic_DNA"/>
</dbReference>
<gene>
    <name evidence="1" type="ORF">RBB77_19830</name>
</gene>
<reference evidence="1" key="1">
    <citation type="submission" date="2023-08" db="EMBL/GenBank/DDBJ databases">
        <authorList>
            <person name="Messyasz A."/>
            <person name="Mannisto M.K."/>
            <person name="Kerkhof L.J."/>
            <person name="Haggblom M."/>
        </authorList>
    </citation>
    <scope>NUCLEOTIDE SEQUENCE</scope>
    <source>
        <strain evidence="1">X5P6</strain>
    </source>
</reference>
<proteinExistence type="predicted"/>
<name>A0AAU7ZP08_9BACT</name>
<protein>
    <submittedName>
        <fullName evidence="1">Uncharacterized protein</fullName>
    </submittedName>
</protein>
<dbReference type="AlphaFoldDB" id="A0AAU7ZP08"/>
<organism evidence="1">
    <name type="scientific">Tunturiibacter psychrotolerans</name>
    <dbReference type="NCBI Taxonomy" id="3069686"/>
    <lineage>
        <taxon>Bacteria</taxon>
        <taxon>Pseudomonadati</taxon>
        <taxon>Acidobacteriota</taxon>
        <taxon>Terriglobia</taxon>
        <taxon>Terriglobales</taxon>
        <taxon>Acidobacteriaceae</taxon>
        <taxon>Tunturiibacter</taxon>
    </lineage>
</organism>
<sequence>MSITRKRRFSIFICAVTAIAIFAFCVPIVGHAADKPPYLTATAAEVQAQIGLSRKLGEMDGDIYYFKPAGAGTGTGQIFRVSSKDQTKFAFVGTIISNQYMISTAEKSNFFAVVTDTPPSALTGDTSVVPIGSARPANVTPTPVPPTGAADAGKGVVSGKASWGDGHIPVVHFNQDPHFHDDVVAWRKGHIEISRDGSKFADLGYSGGGYGEGAATKGMKMTMNEIVGGVSNGRKANVTSFGWEITTIKGGRNTSVDTAASMNGIYQKSPYGLEGESVAATELFKQQVDPTFTYPGYDKLRQAAGLEPHPNEPPPQ</sequence>
<dbReference type="RefSeq" id="WP_353063499.1">
    <property type="nucleotide sequence ID" value="NZ_CP132942.1"/>
</dbReference>
<evidence type="ECO:0000313" key="1">
    <source>
        <dbReference type="EMBL" id="XCB32657.1"/>
    </source>
</evidence>
<dbReference type="KEGG" id="tpsc:RBB77_19830"/>